<protein>
    <submittedName>
        <fullName evidence="1">Uncharacterized protein</fullName>
    </submittedName>
</protein>
<reference evidence="1" key="1">
    <citation type="submission" date="2018-02" db="EMBL/GenBank/DDBJ databases">
        <title>Rhizophora mucronata_Transcriptome.</title>
        <authorList>
            <person name="Meera S.P."/>
            <person name="Sreeshan A."/>
            <person name="Augustine A."/>
        </authorList>
    </citation>
    <scope>NUCLEOTIDE SEQUENCE</scope>
    <source>
        <tissue evidence="1">Leaf</tissue>
    </source>
</reference>
<dbReference type="EMBL" id="GGEC01082794">
    <property type="protein sequence ID" value="MBX63278.1"/>
    <property type="molecule type" value="Transcribed_RNA"/>
</dbReference>
<accession>A0A2P2Q8F7</accession>
<proteinExistence type="predicted"/>
<organism evidence="1">
    <name type="scientific">Rhizophora mucronata</name>
    <name type="common">Asiatic mangrove</name>
    <dbReference type="NCBI Taxonomy" id="61149"/>
    <lineage>
        <taxon>Eukaryota</taxon>
        <taxon>Viridiplantae</taxon>
        <taxon>Streptophyta</taxon>
        <taxon>Embryophyta</taxon>
        <taxon>Tracheophyta</taxon>
        <taxon>Spermatophyta</taxon>
        <taxon>Magnoliopsida</taxon>
        <taxon>eudicotyledons</taxon>
        <taxon>Gunneridae</taxon>
        <taxon>Pentapetalae</taxon>
        <taxon>rosids</taxon>
        <taxon>fabids</taxon>
        <taxon>Malpighiales</taxon>
        <taxon>Rhizophoraceae</taxon>
        <taxon>Rhizophora</taxon>
    </lineage>
</organism>
<evidence type="ECO:0000313" key="1">
    <source>
        <dbReference type="EMBL" id="MBX63278.1"/>
    </source>
</evidence>
<sequence length="31" mass="3523">MCNFRMLWSDIKASVMLDTRGCILVCSGKED</sequence>
<name>A0A2P2Q8F7_RHIMU</name>
<dbReference type="AlphaFoldDB" id="A0A2P2Q8F7"/>